<dbReference type="AlphaFoldDB" id="A0A0F9CD75"/>
<accession>A0A0F9CD75</accession>
<dbReference type="EMBL" id="LAZR01036633">
    <property type="protein sequence ID" value="KKL24342.1"/>
    <property type="molecule type" value="Genomic_DNA"/>
</dbReference>
<comment type="caution">
    <text evidence="1">The sequence shown here is derived from an EMBL/GenBank/DDBJ whole genome shotgun (WGS) entry which is preliminary data.</text>
</comment>
<evidence type="ECO:0000313" key="1">
    <source>
        <dbReference type="EMBL" id="KKL24342.1"/>
    </source>
</evidence>
<gene>
    <name evidence="1" type="ORF">LCGC14_2416300</name>
</gene>
<reference evidence="1" key="1">
    <citation type="journal article" date="2015" name="Nature">
        <title>Complex archaea that bridge the gap between prokaryotes and eukaryotes.</title>
        <authorList>
            <person name="Spang A."/>
            <person name="Saw J.H."/>
            <person name="Jorgensen S.L."/>
            <person name="Zaremba-Niedzwiedzka K."/>
            <person name="Martijn J."/>
            <person name="Lind A.E."/>
            <person name="van Eijk R."/>
            <person name="Schleper C."/>
            <person name="Guy L."/>
            <person name="Ettema T.J."/>
        </authorList>
    </citation>
    <scope>NUCLEOTIDE SEQUENCE</scope>
</reference>
<organism evidence="1">
    <name type="scientific">marine sediment metagenome</name>
    <dbReference type="NCBI Taxonomy" id="412755"/>
    <lineage>
        <taxon>unclassified sequences</taxon>
        <taxon>metagenomes</taxon>
        <taxon>ecological metagenomes</taxon>
    </lineage>
</organism>
<proteinExistence type="predicted"/>
<evidence type="ECO:0008006" key="2">
    <source>
        <dbReference type="Google" id="ProtNLM"/>
    </source>
</evidence>
<sequence>MPRYMVKISKNRGRCTITLPKHLVEKRDLNKFDYLLIKASNNKPITMRGFNVKELK</sequence>
<name>A0A0F9CD75_9ZZZZ</name>
<protein>
    <recommendedName>
        <fullName evidence="2">SpoVT-AbrB domain-containing protein</fullName>
    </recommendedName>
</protein>